<evidence type="ECO:0000256" key="4">
    <source>
        <dbReference type="ARBA" id="ARBA00023315"/>
    </source>
</evidence>
<organism evidence="6 7">
    <name type="scientific">Thalassomonas haliotis</name>
    <dbReference type="NCBI Taxonomy" id="485448"/>
    <lineage>
        <taxon>Bacteria</taxon>
        <taxon>Pseudomonadati</taxon>
        <taxon>Pseudomonadota</taxon>
        <taxon>Gammaproteobacteria</taxon>
        <taxon>Alteromonadales</taxon>
        <taxon>Colwelliaceae</taxon>
        <taxon>Thalassomonas</taxon>
    </lineage>
</organism>
<proteinExistence type="predicted"/>
<keyword evidence="7" id="KW-1185">Reference proteome</keyword>
<comment type="subcellular location">
    <subcellularLocation>
        <location evidence="1">Cytoplasm</location>
    </subcellularLocation>
</comment>
<dbReference type="InterPro" id="IPR010941">
    <property type="entry name" value="PhaC_N"/>
</dbReference>
<name>A0ABY7VA92_9GAMM</name>
<dbReference type="NCBIfam" id="TIGR01838">
    <property type="entry name" value="PHA_synth_I"/>
    <property type="match status" value="1"/>
</dbReference>
<feature type="domain" description="Poly-beta-hydroxybutyrate polymerase N-terminal" evidence="5">
    <location>
        <begin position="94"/>
        <end position="254"/>
    </location>
</feature>
<dbReference type="InterPro" id="IPR051321">
    <property type="entry name" value="PHA/PHB_synthase"/>
</dbReference>
<dbReference type="Gene3D" id="3.40.50.1820">
    <property type="entry name" value="alpha/beta hydrolase"/>
    <property type="match status" value="1"/>
</dbReference>
<dbReference type="PANTHER" id="PTHR36837:SF5">
    <property type="entry name" value="POLY-3-HYDROXYBUTYRATE SYNTHASE"/>
    <property type="match status" value="1"/>
</dbReference>
<gene>
    <name evidence="6" type="primary">phaC</name>
    <name evidence="6" type="ORF">H3N35_18280</name>
</gene>
<dbReference type="SUPFAM" id="SSF53474">
    <property type="entry name" value="alpha/beta-Hydrolases"/>
    <property type="match status" value="1"/>
</dbReference>
<dbReference type="PANTHER" id="PTHR36837">
    <property type="entry name" value="POLY(3-HYDROXYALKANOATE) POLYMERASE SUBUNIT PHAC"/>
    <property type="match status" value="1"/>
</dbReference>
<dbReference type="InterPro" id="IPR010963">
    <property type="entry name" value="PHA_synth_I"/>
</dbReference>
<keyword evidence="4" id="KW-0012">Acyltransferase</keyword>
<dbReference type="Proteomes" id="UP001215231">
    <property type="component" value="Chromosome"/>
</dbReference>
<evidence type="ECO:0000313" key="6">
    <source>
        <dbReference type="EMBL" id="WDE10215.1"/>
    </source>
</evidence>
<evidence type="ECO:0000259" key="5">
    <source>
        <dbReference type="Pfam" id="PF07167"/>
    </source>
</evidence>
<dbReference type="EMBL" id="CP059693">
    <property type="protein sequence ID" value="WDE10215.1"/>
    <property type="molecule type" value="Genomic_DNA"/>
</dbReference>
<dbReference type="Pfam" id="PF07167">
    <property type="entry name" value="PhaC_N"/>
    <property type="match status" value="1"/>
</dbReference>
<keyword evidence="2" id="KW-0963">Cytoplasm</keyword>
<dbReference type="InterPro" id="IPR029058">
    <property type="entry name" value="AB_hydrolase_fold"/>
</dbReference>
<evidence type="ECO:0000313" key="7">
    <source>
        <dbReference type="Proteomes" id="UP001215231"/>
    </source>
</evidence>
<dbReference type="RefSeq" id="WP_274050235.1">
    <property type="nucleotide sequence ID" value="NZ_CP059693.1"/>
</dbReference>
<sequence>MGSGKAAGQDFIQYLNDETSKMLANFSSIETKQAIEDFSQQWFKLTQDALKDPASWLSLVEQYQQQHMKLWTALVGGQPAQAADRAKELTSSLEQYQNNPVFEYIKQSYLMTSKLLNETAASAGLDSDEQEKLVFYTKQFIDAMSPDNFAMTNPDVIKEAVETNGQSLVNGLNNLLSDMDKGRISMTDESAFVLGENLALTEGAVVYENELFQLIHYKPLTQKVYQQPVLVVPPCINKYYILDLQEHNSFVRYCLEQEQNTFLISWVNPTKEQGSLSWDDYVELGVINAINRVKEITGQKSLHALSWCVGGTLLACAQAVLTARKDNSVASATFLTTLVDFEEPGDISVFIDAKQIERLLAQAKQKGVLSGRNLAVAFNMLRANDLIWSYVVRNYLKGKQPAPFDILYWNGDSTNLPYEMYRFYITQMYLENNLSKPDALNICGSDVNLGNIKIPCYFLSTIGDHIAPWQSTYKGMELFGGDNEFVLGASGHVAGVINPVSKNRRHYWVDGKGDQGAEHWLATAEKKEGSWWSHWSDWMKQSAGKKIAAPELGSKQYSVIEAAPGRYVKVKLEDIENPPLNEAI</sequence>
<evidence type="ECO:0000256" key="3">
    <source>
        <dbReference type="ARBA" id="ARBA00022679"/>
    </source>
</evidence>
<evidence type="ECO:0000256" key="2">
    <source>
        <dbReference type="ARBA" id="ARBA00022490"/>
    </source>
</evidence>
<reference evidence="6 7" key="1">
    <citation type="journal article" date="2022" name="Mar. Drugs">
        <title>Bioassay-Guided Fractionation Leads to the Detection of Cholic Acid Generated by the Rare Thalassomonas sp.</title>
        <authorList>
            <person name="Pheiffer F."/>
            <person name="Schneider Y.K."/>
            <person name="Hansen E.H."/>
            <person name="Andersen J.H."/>
            <person name="Isaksson J."/>
            <person name="Busche T."/>
            <person name="R C."/>
            <person name="Kalinowski J."/>
            <person name="Zyl L.V."/>
            <person name="Trindade M."/>
        </authorList>
    </citation>
    <scope>NUCLEOTIDE SEQUENCE [LARGE SCALE GENOMIC DNA]</scope>
    <source>
        <strain evidence="6 7">A5K-61T</strain>
    </source>
</reference>
<protein>
    <submittedName>
        <fullName evidence="6">Class I poly(R)-hydroxyalkanoic acid synthase</fullName>
    </submittedName>
</protein>
<evidence type="ECO:0000256" key="1">
    <source>
        <dbReference type="ARBA" id="ARBA00004496"/>
    </source>
</evidence>
<accession>A0ABY7VA92</accession>
<keyword evidence="3" id="KW-0808">Transferase</keyword>